<dbReference type="Gene3D" id="2.130.10.10">
    <property type="entry name" value="YVTN repeat-like/Quinoprotein amine dehydrogenase"/>
    <property type="match status" value="1"/>
</dbReference>
<dbReference type="STRING" id="1037660.A0A066WPH7"/>
<accession>A0A066WPH7</accession>
<proteinExistence type="inferred from homology"/>
<name>A0A066WPH7_TILAU</name>
<dbReference type="GO" id="GO:0034388">
    <property type="term" value="C:Pwp2p-containing subcomplex of 90S preribosome"/>
    <property type="evidence" value="ECO:0007669"/>
    <property type="project" value="TreeGrafter"/>
</dbReference>
<evidence type="ECO:0000256" key="7">
    <source>
        <dbReference type="SAM" id="MobiDB-lite"/>
    </source>
</evidence>
<dbReference type="Pfam" id="PF00400">
    <property type="entry name" value="WD40"/>
    <property type="match status" value="2"/>
</dbReference>
<dbReference type="InterPro" id="IPR036322">
    <property type="entry name" value="WD40_repeat_dom_sf"/>
</dbReference>
<feature type="region of interest" description="Disordered" evidence="7">
    <location>
        <begin position="61"/>
        <end position="165"/>
    </location>
</feature>
<reference evidence="8 9" key="1">
    <citation type="submission" date="2014-05" db="EMBL/GenBank/DDBJ databases">
        <title>Draft genome sequence of a rare smut relative, Tilletiaria anomala UBC 951.</title>
        <authorList>
            <consortium name="DOE Joint Genome Institute"/>
            <person name="Toome M."/>
            <person name="Kuo A."/>
            <person name="Henrissat B."/>
            <person name="Lipzen A."/>
            <person name="Tritt A."/>
            <person name="Yoshinaga Y."/>
            <person name="Zane M."/>
            <person name="Barry K."/>
            <person name="Grigoriev I.V."/>
            <person name="Spatafora J.W."/>
            <person name="Aimea M.C."/>
        </authorList>
    </citation>
    <scope>NUCLEOTIDE SEQUENCE [LARGE SCALE GENOMIC DNA]</scope>
    <source>
        <strain evidence="8 9">UBC 951</strain>
    </source>
</reference>
<feature type="compositionally biased region" description="Low complexity" evidence="7">
    <location>
        <begin position="37"/>
        <end position="46"/>
    </location>
</feature>
<keyword evidence="3" id="KW-0853">WD repeat</keyword>
<keyword evidence="2" id="KW-0698">rRNA processing</keyword>
<evidence type="ECO:0000256" key="2">
    <source>
        <dbReference type="ARBA" id="ARBA00022552"/>
    </source>
</evidence>
<dbReference type="RefSeq" id="XP_013245369.1">
    <property type="nucleotide sequence ID" value="XM_013389915.1"/>
</dbReference>
<dbReference type="InterPro" id="IPR045161">
    <property type="entry name" value="Utp18"/>
</dbReference>
<dbReference type="GO" id="GO:0032040">
    <property type="term" value="C:small-subunit processome"/>
    <property type="evidence" value="ECO:0007669"/>
    <property type="project" value="TreeGrafter"/>
</dbReference>
<dbReference type="AlphaFoldDB" id="A0A066WPH7"/>
<dbReference type="EMBL" id="JMSN01000009">
    <property type="protein sequence ID" value="KDN52530.1"/>
    <property type="molecule type" value="Genomic_DNA"/>
</dbReference>
<feature type="compositionally biased region" description="Basic and acidic residues" evidence="7">
    <location>
        <begin position="12"/>
        <end position="27"/>
    </location>
</feature>
<dbReference type="InterPro" id="IPR001680">
    <property type="entry name" value="WD40_rpt"/>
</dbReference>
<evidence type="ECO:0000256" key="4">
    <source>
        <dbReference type="ARBA" id="ARBA00022737"/>
    </source>
</evidence>
<keyword evidence="4" id="KW-0677">Repeat</keyword>
<comment type="caution">
    <text evidence="8">The sequence shown here is derived from an EMBL/GenBank/DDBJ whole genome shotgun (WGS) entry which is preliminary data.</text>
</comment>
<dbReference type="InterPro" id="IPR015943">
    <property type="entry name" value="WD40/YVTN_repeat-like_dom_sf"/>
</dbReference>
<dbReference type="PANTHER" id="PTHR18359">
    <property type="entry name" value="WD-REPEAT PROTEIN-RELATED"/>
    <property type="match status" value="1"/>
</dbReference>
<comment type="similarity">
    <text evidence="6">Belongs to the WD repeat UTP18 family.</text>
</comment>
<dbReference type="OMA" id="CYHFLEM"/>
<evidence type="ECO:0000256" key="1">
    <source>
        <dbReference type="ARBA" id="ARBA00004604"/>
    </source>
</evidence>
<dbReference type="PANTHER" id="PTHR18359:SF0">
    <property type="entry name" value="U3 SMALL NUCLEOLAR RNA-ASSOCIATED PROTEIN 18 HOMOLOG"/>
    <property type="match status" value="1"/>
</dbReference>
<dbReference type="SMART" id="SM00320">
    <property type="entry name" value="WD40"/>
    <property type="match status" value="5"/>
</dbReference>
<feature type="region of interest" description="Disordered" evidence="7">
    <location>
        <begin position="452"/>
        <end position="472"/>
    </location>
</feature>
<feature type="region of interest" description="Disordered" evidence="7">
    <location>
        <begin position="1"/>
        <end position="46"/>
    </location>
</feature>
<organism evidence="8 9">
    <name type="scientific">Tilletiaria anomala (strain ATCC 24038 / CBS 436.72 / UBC 951)</name>
    <dbReference type="NCBI Taxonomy" id="1037660"/>
    <lineage>
        <taxon>Eukaryota</taxon>
        <taxon>Fungi</taxon>
        <taxon>Dikarya</taxon>
        <taxon>Basidiomycota</taxon>
        <taxon>Ustilaginomycotina</taxon>
        <taxon>Exobasidiomycetes</taxon>
        <taxon>Georgefischeriales</taxon>
        <taxon>Tilletiariaceae</taxon>
        <taxon>Tilletiaria</taxon>
    </lineage>
</organism>
<dbReference type="FunCoup" id="A0A066WPH7">
    <property type="interactions" value="589"/>
</dbReference>
<gene>
    <name evidence="8" type="ORF">K437DRAFT_289917</name>
</gene>
<protein>
    <submittedName>
        <fullName evidence="8">WD40 repeat-like protein</fullName>
    </submittedName>
</protein>
<sequence>MLMISNSRPKKRPSEGKRDREGTSERKKANKHSNRPLSAQEHAEQAALEASLFGVSKIPVTTTSVSKGKSKQANAEQQDDEDHFVAGPAGSNVKLGSRREMLEQEEMGEMDDDELFVIDGGDNNDANVLPGSGASASSASEKEKIMSDSEESGNESVDYEMDDGMSGQEKVENAEVDALKDESHVDDAKVGTNASLDGHAQRRRFKSVWRDPDDATLQIPLAGPSARAADGTFVGTKRLRRLRKSADEMSVDGIEYERRLREMFEKLHPKPVWAMRMFRKPAARQTEIEKTTAETPTNGLEIQEQSGPSLADLLSQEDTGLLRQLKSKTKATLAPGTIEIERLRNANEAQPLSDEAAIESLAFHPSSRTSILMTASRDRRLRLFSITGGNSNPLLQTLHIPDMPVKTAMFISGAGSAEWSTASSSSVLISGQRPYLYAWDLQSGKVMRSNPWRGGAVSGSADGGDRDLSLATPQPAHTGGSLVAFRGRAGIVHLADWGRSGGSSSSIIASLRTSGTLAGLAWDRSYDRSPDGRTLVTLSTGGEFGIWDTRNLRAEVVKRDHGIFGAQGLECSPDGSSWLVGSENGIVSRYDGSDLLSNPGSVDFNTASAAADDAGLKVIRGKSDGAISIAASKTLENLTTALTTMRFNPDGQVMAMASRNKKDAMRLVHFPSMRVFSNWPTSGTPLGHVTGVDFSPSCRFVAIGNSRGKVLLYNLRHYA</sequence>
<evidence type="ECO:0000256" key="6">
    <source>
        <dbReference type="ARBA" id="ARBA00025767"/>
    </source>
</evidence>
<dbReference type="GeneID" id="25267005"/>
<feature type="compositionally biased region" description="Polar residues" evidence="7">
    <location>
        <begin position="61"/>
        <end position="76"/>
    </location>
</feature>
<comment type="subcellular location">
    <subcellularLocation>
        <location evidence="1">Nucleus</location>
        <location evidence="1">Nucleolus</location>
    </subcellularLocation>
</comment>
<evidence type="ECO:0000256" key="3">
    <source>
        <dbReference type="ARBA" id="ARBA00022574"/>
    </source>
</evidence>
<keyword evidence="5" id="KW-0539">Nucleus</keyword>
<dbReference type="InParanoid" id="A0A066WPH7"/>
<dbReference type="HOGENOM" id="CLU_011055_2_0_1"/>
<evidence type="ECO:0000256" key="5">
    <source>
        <dbReference type="ARBA" id="ARBA00023242"/>
    </source>
</evidence>
<keyword evidence="9" id="KW-1185">Reference proteome</keyword>
<feature type="compositionally biased region" description="Acidic residues" evidence="7">
    <location>
        <begin position="148"/>
        <end position="163"/>
    </location>
</feature>
<dbReference type="Proteomes" id="UP000027361">
    <property type="component" value="Unassembled WGS sequence"/>
</dbReference>
<evidence type="ECO:0000313" key="8">
    <source>
        <dbReference type="EMBL" id="KDN52530.1"/>
    </source>
</evidence>
<dbReference type="OrthoDB" id="1935146at2759"/>
<evidence type="ECO:0000313" key="9">
    <source>
        <dbReference type="Proteomes" id="UP000027361"/>
    </source>
</evidence>
<dbReference type="SUPFAM" id="SSF50978">
    <property type="entry name" value="WD40 repeat-like"/>
    <property type="match status" value="1"/>
</dbReference>
<dbReference type="GO" id="GO:0006364">
    <property type="term" value="P:rRNA processing"/>
    <property type="evidence" value="ECO:0007669"/>
    <property type="project" value="UniProtKB-KW"/>
</dbReference>
<feature type="compositionally biased region" description="Acidic residues" evidence="7">
    <location>
        <begin position="103"/>
        <end position="116"/>
    </location>
</feature>